<dbReference type="SMART" id="SM00867">
    <property type="entry name" value="YceI"/>
    <property type="match status" value="1"/>
</dbReference>
<dbReference type="Gene3D" id="2.40.128.110">
    <property type="entry name" value="Lipid/polyisoprenoid-binding, YceI-like"/>
    <property type="match status" value="1"/>
</dbReference>
<feature type="chain" id="PRO_5001697669" description="Lipid/polyisoprenoid-binding YceI-like domain-containing protein" evidence="1">
    <location>
        <begin position="22"/>
        <end position="217"/>
    </location>
</feature>
<dbReference type="InterPro" id="IPR007372">
    <property type="entry name" value="Lipid/polyisoprenoid-bd_YceI"/>
</dbReference>
<organism evidence="3 4">
    <name type="scientific">Erythrobacter litoralis</name>
    <dbReference type="NCBI Taxonomy" id="39960"/>
    <lineage>
        <taxon>Bacteria</taxon>
        <taxon>Pseudomonadati</taxon>
        <taxon>Pseudomonadota</taxon>
        <taxon>Alphaproteobacteria</taxon>
        <taxon>Sphingomonadales</taxon>
        <taxon>Erythrobacteraceae</taxon>
        <taxon>Erythrobacter/Porphyrobacter group</taxon>
        <taxon>Erythrobacter</taxon>
    </lineage>
</organism>
<dbReference type="EMBL" id="JMIX01000003">
    <property type="protein sequence ID" value="KEO98852.1"/>
    <property type="molecule type" value="Genomic_DNA"/>
</dbReference>
<dbReference type="InterPro" id="IPR036761">
    <property type="entry name" value="TTHA0802/YceI-like_sf"/>
</dbReference>
<accession>A0A074NM31</accession>
<keyword evidence="1" id="KW-0732">Signal</keyword>
<feature type="signal peptide" evidence="1">
    <location>
        <begin position="1"/>
        <end position="21"/>
    </location>
</feature>
<protein>
    <recommendedName>
        <fullName evidence="2">Lipid/polyisoprenoid-binding YceI-like domain-containing protein</fullName>
    </recommendedName>
</protein>
<feature type="domain" description="Lipid/polyisoprenoid-binding YceI-like" evidence="2">
    <location>
        <begin position="46"/>
        <end position="215"/>
    </location>
</feature>
<name>A0A074NM31_9SPHN</name>
<evidence type="ECO:0000256" key="1">
    <source>
        <dbReference type="SAM" id="SignalP"/>
    </source>
</evidence>
<evidence type="ECO:0000313" key="3">
    <source>
        <dbReference type="EMBL" id="KEO98852.1"/>
    </source>
</evidence>
<dbReference type="RefSeq" id="WP_034901262.1">
    <property type="nucleotide sequence ID" value="NZ_CP017057.1"/>
</dbReference>
<dbReference type="SUPFAM" id="SSF101874">
    <property type="entry name" value="YceI-like"/>
    <property type="match status" value="1"/>
</dbReference>
<dbReference type="KEGG" id="elq:Ga0102493_112653"/>
<proteinExistence type="predicted"/>
<comment type="caution">
    <text evidence="3">The sequence shown here is derived from an EMBL/GenBank/DDBJ whole genome shotgun (WGS) entry which is preliminary data.</text>
</comment>
<evidence type="ECO:0000313" key="4">
    <source>
        <dbReference type="Proteomes" id="UP000027866"/>
    </source>
</evidence>
<dbReference type="PANTHER" id="PTHR34406:SF1">
    <property type="entry name" value="PROTEIN YCEI"/>
    <property type="match status" value="1"/>
</dbReference>
<reference evidence="3 4" key="1">
    <citation type="submission" date="2014-04" db="EMBL/GenBank/DDBJ databases">
        <title>A comprehensive comparison of genomes of Erythrobacter spp. Strains.</title>
        <authorList>
            <person name="Zheng Q."/>
        </authorList>
    </citation>
    <scope>NUCLEOTIDE SEQUENCE [LARGE SCALE GENOMIC DNA]</scope>
    <source>
        <strain evidence="3 4">DSM 8509</strain>
    </source>
</reference>
<sequence length="217" mass="22506">MKKLVLAAAATTALVAGGITAAPTLFAQAGPEVPGASDPERVTAGTYAADPDHSLVLFEVDHFGFNEYFGIFGDVTGTLALDPDNLEAAAVDVTIPVASVTTASAELTDHLLRPGKDGGDPDFFGADPAPARFVSTSVTVDGTTAMIEGNLTLNGITKPVTLEAEFTGAGTNPTNGKETVGFEAETEIRRSDFNVDYALPLVSDEVELEISVAFEKQ</sequence>
<dbReference type="AlphaFoldDB" id="A0A074NM31"/>
<dbReference type="PANTHER" id="PTHR34406">
    <property type="entry name" value="PROTEIN YCEI"/>
    <property type="match status" value="1"/>
</dbReference>
<gene>
    <name evidence="3" type="ORF">EH32_07035</name>
</gene>
<keyword evidence="4" id="KW-1185">Reference proteome</keyword>
<dbReference type="Pfam" id="PF04264">
    <property type="entry name" value="YceI"/>
    <property type="match status" value="1"/>
</dbReference>
<evidence type="ECO:0000259" key="2">
    <source>
        <dbReference type="SMART" id="SM00867"/>
    </source>
</evidence>
<dbReference type="PATRIC" id="fig|39960.10.peg.1750"/>
<dbReference type="Proteomes" id="UP000027866">
    <property type="component" value="Unassembled WGS sequence"/>
</dbReference>
<dbReference type="OrthoDB" id="9811006at2"/>